<gene>
    <name evidence="2" type="ORF">PGLA1383_LOCUS25315</name>
</gene>
<sequence length="562" mass="61855">MASNATQRRTSTEGGRHVTLMQFNVRTGFADWGLETMWRHPLVPFNRTRRAAVAACVHEHLPDFVATQEGLSWQLRHMASDLDHGYAFVGGFRGGPTWNTDESSAIFYRKSSWDLEVSGDFMLSQTPEVPYSSYPGASYPMITSWAVLASRPSDGIKEPSRVLIVSTHLDPYVPEVRAASAEQLRQTVAELRQTHSCQQAFLLGDFNSDFEESPWQLLKQAGWVDSWEEKNGAYPAGSFTYHAFQGPSYKPEGPQVSDPNHTIDFIWLWGGGPGTAPSVVSSKVERQRYTSSGPCASGVLPSDHYALVTEDGNGWVSFEELSELLYFEEASLLFIWELFSQQNALLNSKELLAVVCIFSSAQIDEKVKFLTAVFDASAGGMCTGAEIAALCTMVLKVLGKCTGCMTKEKDVTPHIMSELPKMIPVCADAVAILGAQLAFKQERVIGQIECDRTLVPSIREAYDQMPVSGSDVAGAYPAPPPGWTSSAATESRPPKKIDGGYREKVRTDSIKDDGLAHLAWMRKLDDQESDALAATSANQEPEVSFLHRWLVMRGAEFGIIAK</sequence>
<dbReference type="OrthoDB" id="276515at2759"/>
<evidence type="ECO:0000313" key="3">
    <source>
        <dbReference type="Proteomes" id="UP000654075"/>
    </source>
</evidence>
<feature type="non-terminal residue" evidence="2">
    <location>
        <position position="562"/>
    </location>
</feature>
<dbReference type="GO" id="GO:0000175">
    <property type="term" value="F:3'-5'-RNA exonuclease activity"/>
    <property type="evidence" value="ECO:0007669"/>
    <property type="project" value="TreeGrafter"/>
</dbReference>
<dbReference type="Gene3D" id="3.60.10.10">
    <property type="entry name" value="Endonuclease/exonuclease/phosphatase"/>
    <property type="match status" value="1"/>
</dbReference>
<comment type="caution">
    <text evidence="2">The sequence shown here is derived from an EMBL/GenBank/DDBJ whole genome shotgun (WGS) entry which is preliminary data.</text>
</comment>
<dbReference type="PANTHER" id="PTHR12121:SF36">
    <property type="entry name" value="ENDONUCLEASE_EXONUCLEASE_PHOSPHATASE DOMAIN-CONTAINING PROTEIN"/>
    <property type="match status" value="1"/>
</dbReference>
<accession>A0A813F2K7</accession>
<feature type="region of interest" description="Disordered" evidence="1">
    <location>
        <begin position="473"/>
        <end position="500"/>
    </location>
</feature>
<protein>
    <recommendedName>
        <fullName evidence="4">Endonuclease/exonuclease/phosphatase domain-containing protein</fullName>
    </recommendedName>
</protein>
<proteinExistence type="predicted"/>
<dbReference type="InterPro" id="IPR036691">
    <property type="entry name" value="Endo/exonu/phosph_ase_sf"/>
</dbReference>
<organism evidence="2 3">
    <name type="scientific">Polarella glacialis</name>
    <name type="common">Dinoflagellate</name>
    <dbReference type="NCBI Taxonomy" id="89957"/>
    <lineage>
        <taxon>Eukaryota</taxon>
        <taxon>Sar</taxon>
        <taxon>Alveolata</taxon>
        <taxon>Dinophyceae</taxon>
        <taxon>Suessiales</taxon>
        <taxon>Suessiaceae</taxon>
        <taxon>Polarella</taxon>
    </lineage>
</organism>
<dbReference type="AlphaFoldDB" id="A0A813F2K7"/>
<evidence type="ECO:0008006" key="4">
    <source>
        <dbReference type="Google" id="ProtNLM"/>
    </source>
</evidence>
<evidence type="ECO:0000313" key="2">
    <source>
        <dbReference type="EMBL" id="CAE8607384.1"/>
    </source>
</evidence>
<dbReference type="InterPro" id="IPR011992">
    <property type="entry name" value="EF-hand-dom_pair"/>
</dbReference>
<dbReference type="SUPFAM" id="SSF56219">
    <property type="entry name" value="DNase I-like"/>
    <property type="match status" value="1"/>
</dbReference>
<name>A0A813F2K7_POLGL</name>
<reference evidence="2" key="1">
    <citation type="submission" date="2021-02" db="EMBL/GenBank/DDBJ databases">
        <authorList>
            <person name="Dougan E. K."/>
            <person name="Rhodes N."/>
            <person name="Thang M."/>
            <person name="Chan C."/>
        </authorList>
    </citation>
    <scope>NUCLEOTIDE SEQUENCE</scope>
</reference>
<dbReference type="PANTHER" id="PTHR12121">
    <property type="entry name" value="CARBON CATABOLITE REPRESSOR PROTEIN 4"/>
    <property type="match status" value="1"/>
</dbReference>
<evidence type="ECO:0000256" key="1">
    <source>
        <dbReference type="SAM" id="MobiDB-lite"/>
    </source>
</evidence>
<keyword evidence="3" id="KW-1185">Reference proteome</keyword>
<dbReference type="InterPro" id="IPR050410">
    <property type="entry name" value="CCR4/nocturin_mRNA_transcr"/>
</dbReference>
<dbReference type="SUPFAM" id="SSF47473">
    <property type="entry name" value="EF-hand"/>
    <property type="match status" value="1"/>
</dbReference>
<dbReference type="Proteomes" id="UP000654075">
    <property type="component" value="Unassembled WGS sequence"/>
</dbReference>
<dbReference type="EMBL" id="CAJNNV010021417">
    <property type="protein sequence ID" value="CAE8607384.1"/>
    <property type="molecule type" value="Genomic_DNA"/>
</dbReference>